<dbReference type="InterPro" id="IPR000923">
    <property type="entry name" value="BlueCu_1"/>
</dbReference>
<sequence>MRSLSLAVCGLLLAGPGFAQSPNWLNARTIEIDMKNFAFVPATITLQRGVPYRLRFVNTAGGGHNFVAKAFFQQASIAPASRSTINKGEVDLGGGESGDVRLVVNRIGTYDVHCSHFMHSIFGMKGKIVVR</sequence>
<keyword evidence="1" id="KW-0479">Metal-binding</keyword>
<organism evidence="5 6">
    <name type="scientific">Sphingomonas koreensis</name>
    <dbReference type="NCBI Taxonomy" id="93064"/>
    <lineage>
        <taxon>Bacteria</taxon>
        <taxon>Pseudomonadati</taxon>
        <taxon>Pseudomonadota</taxon>
        <taxon>Alphaproteobacteria</taxon>
        <taxon>Sphingomonadales</taxon>
        <taxon>Sphingomonadaceae</taxon>
        <taxon>Sphingomonas</taxon>
    </lineage>
</organism>
<evidence type="ECO:0000313" key="6">
    <source>
        <dbReference type="Proteomes" id="UP000185161"/>
    </source>
</evidence>
<feature type="signal peptide" evidence="3">
    <location>
        <begin position="1"/>
        <end position="19"/>
    </location>
</feature>
<dbReference type="CDD" id="cd00920">
    <property type="entry name" value="Cupredoxin"/>
    <property type="match status" value="1"/>
</dbReference>
<evidence type="ECO:0000313" key="5">
    <source>
        <dbReference type="EMBL" id="APR55498.1"/>
    </source>
</evidence>
<dbReference type="GeneID" id="44135490"/>
<reference evidence="6" key="1">
    <citation type="submission" date="2016-12" db="EMBL/GenBank/DDBJ databases">
        <title>Whole genome sequencing of Sphingomonas sp. ABOJV.</title>
        <authorList>
            <person name="Conlan S."/>
            <person name="Thomas P.J."/>
            <person name="Mullikin J."/>
            <person name="Palmore T.N."/>
            <person name="Frank K.M."/>
            <person name="Segre J.A."/>
        </authorList>
    </citation>
    <scope>NUCLEOTIDE SEQUENCE [LARGE SCALE GENOMIC DNA]</scope>
    <source>
        <strain evidence="6">ABOJV</strain>
        <plasmid evidence="6">Plasmid tig00000001</plasmid>
    </source>
</reference>
<evidence type="ECO:0000256" key="3">
    <source>
        <dbReference type="SAM" id="SignalP"/>
    </source>
</evidence>
<keyword evidence="5" id="KW-0614">Plasmid</keyword>
<dbReference type="RefSeq" id="WP_075153466.1">
    <property type="nucleotide sequence ID" value="NZ_CP018821.1"/>
</dbReference>
<geneLocation type="plasmid" evidence="5 6">
    <name>tig00000001</name>
</geneLocation>
<dbReference type="SUPFAM" id="SSF49503">
    <property type="entry name" value="Cupredoxins"/>
    <property type="match status" value="1"/>
</dbReference>
<dbReference type="GO" id="GO:0009055">
    <property type="term" value="F:electron transfer activity"/>
    <property type="evidence" value="ECO:0007669"/>
    <property type="project" value="InterPro"/>
</dbReference>
<dbReference type="AlphaFoldDB" id="A0A1L6JHY4"/>
<keyword evidence="3" id="KW-0732">Signal</keyword>
<keyword evidence="6" id="KW-1185">Reference proteome</keyword>
<dbReference type="Gene3D" id="2.60.40.420">
    <property type="entry name" value="Cupredoxins - blue copper proteins"/>
    <property type="match status" value="1"/>
</dbReference>
<evidence type="ECO:0000256" key="1">
    <source>
        <dbReference type="ARBA" id="ARBA00022723"/>
    </source>
</evidence>
<dbReference type="KEGG" id="skr:BRX40_23310"/>
<protein>
    <submittedName>
        <fullName evidence="5">Copper-binding protein</fullName>
    </submittedName>
</protein>
<accession>A0A1L6JHY4</accession>
<dbReference type="EMBL" id="CP018821">
    <property type="protein sequence ID" value="APR55498.1"/>
    <property type="molecule type" value="Genomic_DNA"/>
</dbReference>
<evidence type="ECO:0000259" key="4">
    <source>
        <dbReference type="Pfam" id="PF00127"/>
    </source>
</evidence>
<dbReference type="Pfam" id="PF00127">
    <property type="entry name" value="Copper-bind"/>
    <property type="match status" value="1"/>
</dbReference>
<feature type="chain" id="PRO_5012792450" evidence="3">
    <location>
        <begin position="20"/>
        <end position="131"/>
    </location>
</feature>
<gene>
    <name evidence="5" type="ORF">BRX40_23310</name>
</gene>
<name>A0A1L6JHY4_9SPHN</name>
<evidence type="ECO:0000256" key="2">
    <source>
        <dbReference type="ARBA" id="ARBA00023008"/>
    </source>
</evidence>
<dbReference type="Proteomes" id="UP000185161">
    <property type="component" value="Plasmid tig00000001"/>
</dbReference>
<keyword evidence="2" id="KW-0186">Copper</keyword>
<proteinExistence type="predicted"/>
<feature type="domain" description="Blue (type 1) copper" evidence="4">
    <location>
        <begin position="30"/>
        <end position="130"/>
    </location>
</feature>
<dbReference type="GO" id="GO:0005507">
    <property type="term" value="F:copper ion binding"/>
    <property type="evidence" value="ECO:0007669"/>
    <property type="project" value="InterPro"/>
</dbReference>
<dbReference type="InterPro" id="IPR008972">
    <property type="entry name" value="Cupredoxin"/>
</dbReference>